<dbReference type="InterPro" id="IPR036610">
    <property type="entry name" value="PEBP-like_sf"/>
</dbReference>
<evidence type="ECO:0000313" key="7">
    <source>
        <dbReference type="Proteomes" id="UP000800200"/>
    </source>
</evidence>
<dbReference type="SUPFAM" id="SSF49777">
    <property type="entry name" value="PEBP-like"/>
    <property type="match status" value="1"/>
</dbReference>
<dbReference type="GO" id="GO:0005739">
    <property type="term" value="C:mitochondrion"/>
    <property type="evidence" value="ECO:0007669"/>
    <property type="project" value="UniProtKB-SubCell"/>
</dbReference>
<evidence type="ECO:0000256" key="4">
    <source>
        <dbReference type="ARBA" id="ARBA00038016"/>
    </source>
</evidence>
<dbReference type="InterPro" id="IPR035810">
    <property type="entry name" value="PEBP_euk"/>
</dbReference>
<evidence type="ECO:0000256" key="3">
    <source>
        <dbReference type="ARBA" id="ARBA00037226"/>
    </source>
</evidence>
<dbReference type="Pfam" id="PF01161">
    <property type="entry name" value="PBP"/>
    <property type="match status" value="1"/>
</dbReference>
<name>A0A6A6DRR3_9PEZI</name>
<comment type="subcellular location">
    <subcellularLocation>
        <location evidence="1">Mitochondrion</location>
    </subcellularLocation>
</comment>
<dbReference type="Proteomes" id="UP000800200">
    <property type="component" value="Unassembled WGS sequence"/>
</dbReference>
<dbReference type="CDD" id="cd00866">
    <property type="entry name" value="PEBP_euk"/>
    <property type="match status" value="1"/>
</dbReference>
<dbReference type="InterPro" id="IPR008914">
    <property type="entry name" value="PEBP"/>
</dbReference>
<dbReference type="PANTHER" id="PTHR11362:SF82">
    <property type="entry name" value="PHOSPHATIDYLETHANOLAMINE-BINDING PROTEIN 4"/>
    <property type="match status" value="1"/>
</dbReference>
<keyword evidence="7" id="KW-1185">Reference proteome</keyword>
<dbReference type="Gene3D" id="3.90.280.10">
    <property type="entry name" value="PEBP-like"/>
    <property type="match status" value="1"/>
</dbReference>
<gene>
    <name evidence="6" type="ORF">K469DRAFT_590863</name>
</gene>
<evidence type="ECO:0000313" key="6">
    <source>
        <dbReference type="EMBL" id="KAF2180899.1"/>
    </source>
</evidence>
<evidence type="ECO:0000256" key="2">
    <source>
        <dbReference type="ARBA" id="ARBA00023128"/>
    </source>
</evidence>
<organism evidence="6 7">
    <name type="scientific">Zopfia rhizophila CBS 207.26</name>
    <dbReference type="NCBI Taxonomy" id="1314779"/>
    <lineage>
        <taxon>Eukaryota</taxon>
        <taxon>Fungi</taxon>
        <taxon>Dikarya</taxon>
        <taxon>Ascomycota</taxon>
        <taxon>Pezizomycotina</taxon>
        <taxon>Dothideomycetes</taxon>
        <taxon>Dothideomycetes incertae sedis</taxon>
        <taxon>Zopfiaceae</taxon>
        <taxon>Zopfia</taxon>
    </lineage>
</organism>
<protein>
    <recommendedName>
        <fullName evidence="5">Large ribosomal subunit protein mL38</fullName>
    </recommendedName>
</protein>
<sequence>MASIKPSIRHLNTCLRCVRRSANGNAALNGTSVRLLSSSAAPREEAQVQVQTQPNPMDKWPPLDPALVDNKRDERRLIRKEGIQPIGSRRRRAALRTSPQVPFEQLPYQCFQEARKFLLEDRQEKIKQIETQRLRLNNLLAQDPAVSGGTEAKEARIRSMRNYLNELVIWADINDPLVKKKFEDGEGDMNKPVYRYLADQKWRKYKRLILEQRIYQFNIVPDILPALDPVADVDLAFGRRKVAPGDFVDSLVSESMPRLKVQTFDQGEKLVTVVVVDADVPIPEKNGFTYRCHFIASNIPISPTQTSIPLNQLDQTRKVFQKKAADKNIALPWLPPWANKGAPYHRLAVFVMEQSEAKALDVSAIGKTKRDGFVLRSFMDKLKLTPIGITLFRTKWDENMAGVMQRAGLGDQVTVEFKRKRVEPLPYKRRTERMR</sequence>
<reference evidence="6" key="1">
    <citation type="journal article" date="2020" name="Stud. Mycol.">
        <title>101 Dothideomycetes genomes: a test case for predicting lifestyles and emergence of pathogens.</title>
        <authorList>
            <person name="Haridas S."/>
            <person name="Albert R."/>
            <person name="Binder M."/>
            <person name="Bloem J."/>
            <person name="Labutti K."/>
            <person name="Salamov A."/>
            <person name="Andreopoulos B."/>
            <person name="Baker S."/>
            <person name="Barry K."/>
            <person name="Bills G."/>
            <person name="Bluhm B."/>
            <person name="Cannon C."/>
            <person name="Castanera R."/>
            <person name="Culley D."/>
            <person name="Daum C."/>
            <person name="Ezra D."/>
            <person name="Gonzalez J."/>
            <person name="Henrissat B."/>
            <person name="Kuo A."/>
            <person name="Liang C."/>
            <person name="Lipzen A."/>
            <person name="Lutzoni F."/>
            <person name="Magnuson J."/>
            <person name="Mondo S."/>
            <person name="Nolan M."/>
            <person name="Ohm R."/>
            <person name="Pangilinan J."/>
            <person name="Park H.-J."/>
            <person name="Ramirez L."/>
            <person name="Alfaro M."/>
            <person name="Sun H."/>
            <person name="Tritt A."/>
            <person name="Yoshinaga Y."/>
            <person name="Zwiers L.-H."/>
            <person name="Turgeon B."/>
            <person name="Goodwin S."/>
            <person name="Spatafora J."/>
            <person name="Crous P."/>
            <person name="Grigoriev I."/>
        </authorList>
    </citation>
    <scope>NUCLEOTIDE SEQUENCE</scope>
    <source>
        <strain evidence="6">CBS 207.26</strain>
    </source>
</reference>
<accession>A0A6A6DRR3</accession>
<keyword evidence="2" id="KW-0496">Mitochondrion</keyword>
<dbReference type="AlphaFoldDB" id="A0A6A6DRR3"/>
<dbReference type="FunFam" id="1.20.58.1180:FF:000001">
    <property type="entry name" value="Mitochondrial large ribosomal subunit YmL35"/>
    <property type="match status" value="1"/>
</dbReference>
<comment type="function">
    <text evidence="3">Component of the mitochondrial ribosome (mitoribosome), a dedicated translation machinery responsible for the synthesis of mitochondrial genome-encoded proteins, including at least some of the essential transmembrane subunits of the mitochondrial respiratory chain. The mitoribosomes are attached to the mitochondrial inner membrane and translation products are cotranslationally integrated into the membrane.</text>
</comment>
<dbReference type="PANTHER" id="PTHR11362">
    <property type="entry name" value="PHOSPHATIDYLETHANOLAMINE-BINDING PROTEIN"/>
    <property type="match status" value="1"/>
</dbReference>
<evidence type="ECO:0000256" key="1">
    <source>
        <dbReference type="ARBA" id="ARBA00004173"/>
    </source>
</evidence>
<evidence type="ECO:0000256" key="5">
    <source>
        <dbReference type="ARBA" id="ARBA00039444"/>
    </source>
</evidence>
<dbReference type="Gene3D" id="1.20.58.1180">
    <property type="match status" value="1"/>
</dbReference>
<dbReference type="OrthoDB" id="2153661at2759"/>
<dbReference type="FunFam" id="3.90.280.10:FF:000004">
    <property type="entry name" value="Mitochondrial large ribosomal subunit YmL35"/>
    <property type="match status" value="1"/>
</dbReference>
<proteinExistence type="inferred from homology"/>
<comment type="similarity">
    <text evidence="4">Belongs to the phosphatidylethanolamine-binding protein family. Mitochondrion-specific ribosomal protein mL38 subfamily.</text>
</comment>
<dbReference type="EMBL" id="ML994655">
    <property type="protein sequence ID" value="KAF2180899.1"/>
    <property type="molecule type" value="Genomic_DNA"/>
</dbReference>